<reference evidence="1 2" key="1">
    <citation type="journal article" date="2019" name="Int. J. Syst. Evol. Microbiol.">
        <title>The Global Catalogue of Microorganisms (GCM) 10K type strain sequencing project: providing services to taxonomists for standard genome sequencing and annotation.</title>
        <authorList>
            <consortium name="The Broad Institute Genomics Platform"/>
            <consortium name="The Broad Institute Genome Sequencing Center for Infectious Disease"/>
            <person name="Wu L."/>
            <person name="Ma J."/>
        </authorList>
    </citation>
    <scope>NUCLEOTIDE SEQUENCE [LARGE SCALE GENOMIC DNA]</scope>
    <source>
        <strain evidence="1 2">JCM 4565</strain>
    </source>
</reference>
<evidence type="ECO:0000313" key="2">
    <source>
        <dbReference type="Proteomes" id="UP001500063"/>
    </source>
</evidence>
<organism evidence="1 2">
    <name type="scientific">Streptomyces blastmyceticus</name>
    <dbReference type="NCBI Taxonomy" id="68180"/>
    <lineage>
        <taxon>Bacteria</taxon>
        <taxon>Bacillati</taxon>
        <taxon>Actinomycetota</taxon>
        <taxon>Actinomycetes</taxon>
        <taxon>Kitasatosporales</taxon>
        <taxon>Streptomycetaceae</taxon>
        <taxon>Streptomyces</taxon>
    </lineage>
</organism>
<dbReference type="EMBL" id="BAAABW010000008">
    <property type="protein sequence ID" value="GAA0340859.1"/>
    <property type="molecule type" value="Genomic_DNA"/>
</dbReference>
<keyword evidence="2" id="KW-1185">Reference proteome</keyword>
<accession>A0ABN0WL08</accession>
<name>A0ABN0WL08_9ACTN</name>
<protein>
    <submittedName>
        <fullName evidence="1">Uncharacterized protein</fullName>
    </submittedName>
</protein>
<dbReference type="Proteomes" id="UP001500063">
    <property type="component" value="Unassembled WGS sequence"/>
</dbReference>
<proteinExistence type="predicted"/>
<dbReference type="RefSeq" id="WP_344117137.1">
    <property type="nucleotide sequence ID" value="NZ_BAAABW010000008.1"/>
</dbReference>
<sequence length="190" mass="21840">MPDRNQWNAAAVRMFDDVYSFVRTGPRKHGDWRHDLPPILTREVEDPRGWVELDWDKDSEERTEGNTAFPFKNLTVEQLTGLYEIEPEPAAHLLVTLLSEWFTIKGVWNFEEREEQLLSDARTLVARYGPDSACYTPSGLARTTKHPDFFRESDRNSVSGDIPFTDLMGDLGLIVVSDTEVGVFWAFNDE</sequence>
<evidence type="ECO:0000313" key="1">
    <source>
        <dbReference type="EMBL" id="GAA0340859.1"/>
    </source>
</evidence>
<comment type="caution">
    <text evidence="1">The sequence shown here is derived from an EMBL/GenBank/DDBJ whole genome shotgun (WGS) entry which is preliminary data.</text>
</comment>
<gene>
    <name evidence="1" type="ORF">GCM10010319_16280</name>
</gene>